<proteinExistence type="predicted"/>
<evidence type="ECO:0000313" key="1">
    <source>
        <dbReference type="EMBL" id="NMF98402.1"/>
    </source>
</evidence>
<sequence length="157" mass="18006">MSVPRRRERLMFRVERGALVPADTYTLARLRERGYKVGDLLAADLTKPRSPGFWRLAHRIGMLCARNVEEFSGMDAHAVLKKLQFDANIECDVSETVIPGIGVMTHRTPRSLSFESMDEGEFRVVTRAFCRHIAQRYWPEMDEDAVAEMAENFVEEA</sequence>
<dbReference type="RefSeq" id="WP_169141154.1">
    <property type="nucleotide sequence ID" value="NZ_WTVS01000026.1"/>
</dbReference>
<organism evidence="1 2">
    <name type="scientific">Aromatoleum toluolicum</name>
    <dbReference type="NCBI Taxonomy" id="90060"/>
    <lineage>
        <taxon>Bacteria</taxon>
        <taxon>Pseudomonadati</taxon>
        <taxon>Pseudomonadota</taxon>
        <taxon>Betaproteobacteria</taxon>
        <taxon>Rhodocyclales</taxon>
        <taxon>Rhodocyclaceae</taxon>
        <taxon>Aromatoleum</taxon>
    </lineage>
</organism>
<dbReference type="Proteomes" id="UP000634522">
    <property type="component" value="Unassembled WGS sequence"/>
</dbReference>
<evidence type="ECO:0000313" key="2">
    <source>
        <dbReference type="Proteomes" id="UP000634522"/>
    </source>
</evidence>
<gene>
    <name evidence="1" type="ORF">GPA27_13505</name>
</gene>
<dbReference type="EMBL" id="WTVS01000026">
    <property type="protein sequence ID" value="NMF98402.1"/>
    <property type="molecule type" value="Genomic_DNA"/>
</dbReference>
<reference evidence="1 2" key="1">
    <citation type="submission" date="2019-12" db="EMBL/GenBank/DDBJ databases">
        <title>Comparative genomics gives insights into the taxonomy of the Azoarcus-Aromatoleum group and reveals separate origins of nif in the plant-associated Azoarcus and non-plant-associated Aromatoleum sub-groups.</title>
        <authorList>
            <person name="Lafos M."/>
            <person name="Maluk M."/>
            <person name="Batista M."/>
            <person name="Junghare M."/>
            <person name="Carmona M."/>
            <person name="Faoro H."/>
            <person name="Cruz L.M."/>
            <person name="Battistoni F."/>
            <person name="De Souza E."/>
            <person name="Pedrosa F."/>
            <person name="Chen W.-M."/>
            <person name="Poole P.S."/>
            <person name="Dixon R.A."/>
            <person name="James E.K."/>
        </authorList>
    </citation>
    <scope>NUCLEOTIDE SEQUENCE [LARGE SCALE GENOMIC DNA]</scope>
    <source>
        <strain evidence="1 2">T</strain>
    </source>
</reference>
<comment type="caution">
    <text evidence="1">The sequence shown here is derived from an EMBL/GenBank/DDBJ whole genome shotgun (WGS) entry which is preliminary data.</text>
</comment>
<accession>A0ABX1NGH8</accession>
<protein>
    <submittedName>
        <fullName evidence="1">Uncharacterized protein</fullName>
    </submittedName>
</protein>
<name>A0ABX1NGH8_9RHOO</name>
<keyword evidence="2" id="KW-1185">Reference proteome</keyword>